<evidence type="ECO:0000313" key="2">
    <source>
        <dbReference type="EMBL" id="JAA66500.1"/>
    </source>
</evidence>
<proteinExistence type="evidence at transcript level"/>
<protein>
    <submittedName>
        <fullName evidence="2">Putative ixodegrin protein</fullName>
    </submittedName>
</protein>
<reference evidence="2" key="1">
    <citation type="submission" date="2012-12" db="EMBL/GenBank/DDBJ databases">
        <title>Identification and characterization of a phenylalanine ammonia-lyase gene family in Isatis indigotica Fort.</title>
        <authorList>
            <person name="Liu Q."/>
            <person name="Chen J."/>
            <person name="Zhou X."/>
            <person name="Di P."/>
            <person name="Xiao Y."/>
            <person name="Xuan H."/>
            <person name="Zhang L."/>
            <person name="Chen W."/>
        </authorList>
    </citation>
    <scope>NUCLEOTIDE SEQUENCE</scope>
    <source>
        <tissue evidence="2">Salivary gland</tissue>
    </source>
</reference>
<organism evidence="2">
    <name type="scientific">Ixodes ricinus</name>
    <name type="common">Common tick</name>
    <name type="synonym">Acarus ricinus</name>
    <dbReference type="NCBI Taxonomy" id="34613"/>
    <lineage>
        <taxon>Eukaryota</taxon>
        <taxon>Metazoa</taxon>
        <taxon>Ecdysozoa</taxon>
        <taxon>Arthropoda</taxon>
        <taxon>Chelicerata</taxon>
        <taxon>Arachnida</taxon>
        <taxon>Acari</taxon>
        <taxon>Parasitiformes</taxon>
        <taxon>Ixodida</taxon>
        <taxon>Ixodoidea</taxon>
        <taxon>Ixodidae</taxon>
        <taxon>Ixodinae</taxon>
        <taxon>Ixodes</taxon>
    </lineage>
</organism>
<accession>A0A0K8R5R1</accession>
<feature type="signal peptide" evidence="1">
    <location>
        <begin position="1"/>
        <end position="22"/>
    </location>
</feature>
<name>A0A0K8R5R1_IXORI</name>
<sequence length="86" mass="9427">MNTFTLALVFSLLLAMLVITASDGIYQATNMESRQESTVQDGECSNRDSCNPPNCCQNETREGDMITVSCYPNPHPENPCPRAEGP</sequence>
<dbReference type="EMBL" id="GADI01007308">
    <property type="protein sequence ID" value="JAA66500.1"/>
    <property type="molecule type" value="mRNA"/>
</dbReference>
<feature type="chain" id="PRO_5005516100" evidence="1">
    <location>
        <begin position="23"/>
        <end position="86"/>
    </location>
</feature>
<dbReference type="AlphaFoldDB" id="A0A0K8R5R1"/>
<keyword evidence="1" id="KW-0732">Signal</keyword>
<evidence type="ECO:0000256" key="1">
    <source>
        <dbReference type="SAM" id="SignalP"/>
    </source>
</evidence>